<dbReference type="SMART" id="SM00739">
    <property type="entry name" value="KOW"/>
    <property type="match status" value="1"/>
</dbReference>
<accession>A0A517YT02</accession>
<keyword evidence="5" id="KW-0694">RNA-binding</keyword>
<keyword evidence="2 5" id="KW-0689">Ribosomal protein</keyword>
<dbReference type="InterPro" id="IPR014722">
    <property type="entry name" value="Rib_uL2_dom2"/>
</dbReference>
<dbReference type="InterPro" id="IPR008991">
    <property type="entry name" value="Translation_prot_SH3-like_sf"/>
</dbReference>
<dbReference type="InterPro" id="IPR003256">
    <property type="entry name" value="Ribosomal_uL24"/>
</dbReference>
<organism evidence="7 8">
    <name type="scientific">Poriferisphaera corsica</name>
    <dbReference type="NCBI Taxonomy" id="2528020"/>
    <lineage>
        <taxon>Bacteria</taxon>
        <taxon>Pseudomonadati</taxon>
        <taxon>Planctomycetota</taxon>
        <taxon>Phycisphaerae</taxon>
        <taxon>Phycisphaerales</taxon>
        <taxon>Phycisphaeraceae</taxon>
        <taxon>Poriferisphaera</taxon>
    </lineage>
</organism>
<dbReference type="CDD" id="cd06089">
    <property type="entry name" value="KOW_RPL26"/>
    <property type="match status" value="1"/>
</dbReference>
<keyword evidence="5" id="KW-0699">rRNA-binding</keyword>
<evidence type="ECO:0000256" key="5">
    <source>
        <dbReference type="HAMAP-Rule" id="MF_01326"/>
    </source>
</evidence>
<gene>
    <name evidence="5 7" type="primary">rplX</name>
    <name evidence="7" type="ORF">KS4_14110</name>
</gene>
<dbReference type="HAMAP" id="MF_01326_B">
    <property type="entry name" value="Ribosomal_uL24_B"/>
    <property type="match status" value="1"/>
</dbReference>
<dbReference type="NCBIfam" id="TIGR01079">
    <property type="entry name" value="rplX_bact"/>
    <property type="match status" value="1"/>
</dbReference>
<evidence type="ECO:0000259" key="6">
    <source>
        <dbReference type="SMART" id="SM00739"/>
    </source>
</evidence>
<dbReference type="InterPro" id="IPR041988">
    <property type="entry name" value="Ribosomal_uL24_KOW"/>
</dbReference>
<dbReference type="EMBL" id="CP036425">
    <property type="protein sequence ID" value="QDU33365.1"/>
    <property type="molecule type" value="Genomic_DNA"/>
</dbReference>
<dbReference type="SUPFAM" id="SSF50104">
    <property type="entry name" value="Translation proteins SH3-like domain"/>
    <property type="match status" value="1"/>
</dbReference>
<evidence type="ECO:0000256" key="3">
    <source>
        <dbReference type="ARBA" id="ARBA00023274"/>
    </source>
</evidence>
<keyword evidence="3 5" id="KW-0687">Ribonucleoprotein</keyword>
<dbReference type="PANTHER" id="PTHR12903">
    <property type="entry name" value="MITOCHONDRIAL RIBOSOMAL PROTEIN L24"/>
    <property type="match status" value="1"/>
</dbReference>
<dbReference type="Pfam" id="PF00467">
    <property type="entry name" value="KOW"/>
    <property type="match status" value="1"/>
</dbReference>
<evidence type="ECO:0000256" key="1">
    <source>
        <dbReference type="ARBA" id="ARBA00010618"/>
    </source>
</evidence>
<dbReference type="OrthoDB" id="9807419at2"/>
<evidence type="ECO:0000313" key="7">
    <source>
        <dbReference type="EMBL" id="QDU33365.1"/>
    </source>
</evidence>
<dbReference type="KEGG" id="pcor:KS4_14110"/>
<dbReference type="GO" id="GO:0005840">
    <property type="term" value="C:ribosome"/>
    <property type="evidence" value="ECO:0007669"/>
    <property type="project" value="UniProtKB-KW"/>
</dbReference>
<dbReference type="InterPro" id="IPR057264">
    <property type="entry name" value="Ribosomal_uL24_C"/>
</dbReference>
<dbReference type="Pfam" id="PF17136">
    <property type="entry name" value="ribosomal_L24"/>
    <property type="match status" value="1"/>
</dbReference>
<comment type="function">
    <text evidence="5">One of the proteins that surrounds the polypeptide exit tunnel on the outside of the subunit.</text>
</comment>
<dbReference type="Proteomes" id="UP000317369">
    <property type="component" value="Chromosome"/>
</dbReference>
<dbReference type="GO" id="GO:0003735">
    <property type="term" value="F:structural constituent of ribosome"/>
    <property type="evidence" value="ECO:0007669"/>
    <property type="project" value="InterPro"/>
</dbReference>
<dbReference type="AlphaFoldDB" id="A0A517YT02"/>
<feature type="domain" description="KOW" evidence="6">
    <location>
        <begin position="4"/>
        <end position="31"/>
    </location>
</feature>
<dbReference type="InterPro" id="IPR005824">
    <property type="entry name" value="KOW"/>
</dbReference>
<dbReference type="GO" id="GO:0006412">
    <property type="term" value="P:translation"/>
    <property type="evidence" value="ECO:0007669"/>
    <property type="project" value="UniProtKB-UniRule"/>
</dbReference>
<evidence type="ECO:0000256" key="2">
    <source>
        <dbReference type="ARBA" id="ARBA00022980"/>
    </source>
</evidence>
<dbReference type="Gene3D" id="2.30.30.30">
    <property type="match status" value="1"/>
</dbReference>
<keyword evidence="8" id="KW-1185">Reference proteome</keyword>
<comment type="subunit">
    <text evidence="5">Part of the 50S ribosomal subunit.</text>
</comment>
<comment type="similarity">
    <text evidence="1 5">Belongs to the universal ribosomal protein uL24 family.</text>
</comment>
<dbReference type="GO" id="GO:0019843">
    <property type="term" value="F:rRNA binding"/>
    <property type="evidence" value="ECO:0007669"/>
    <property type="project" value="UniProtKB-UniRule"/>
</dbReference>
<name>A0A517YT02_9BACT</name>
<evidence type="ECO:0000313" key="8">
    <source>
        <dbReference type="Proteomes" id="UP000317369"/>
    </source>
</evidence>
<protein>
    <recommendedName>
        <fullName evidence="4 5">Large ribosomal subunit protein uL24</fullName>
    </recommendedName>
</protein>
<reference evidence="7 8" key="1">
    <citation type="submission" date="2019-02" db="EMBL/GenBank/DDBJ databases">
        <title>Deep-cultivation of Planctomycetes and their phenomic and genomic characterization uncovers novel biology.</title>
        <authorList>
            <person name="Wiegand S."/>
            <person name="Jogler M."/>
            <person name="Boedeker C."/>
            <person name="Pinto D."/>
            <person name="Vollmers J."/>
            <person name="Rivas-Marin E."/>
            <person name="Kohn T."/>
            <person name="Peeters S.H."/>
            <person name="Heuer A."/>
            <person name="Rast P."/>
            <person name="Oberbeckmann S."/>
            <person name="Bunk B."/>
            <person name="Jeske O."/>
            <person name="Meyerdierks A."/>
            <person name="Storesund J.E."/>
            <person name="Kallscheuer N."/>
            <person name="Luecker S."/>
            <person name="Lage O.M."/>
            <person name="Pohl T."/>
            <person name="Merkel B.J."/>
            <person name="Hornburger P."/>
            <person name="Mueller R.-W."/>
            <person name="Bruemmer F."/>
            <person name="Labrenz M."/>
            <person name="Spormann A.M."/>
            <person name="Op den Camp H."/>
            <person name="Overmann J."/>
            <person name="Amann R."/>
            <person name="Jetten M.S.M."/>
            <person name="Mascher T."/>
            <person name="Medema M.H."/>
            <person name="Devos D.P."/>
            <person name="Kaster A.-K."/>
            <person name="Ovreas L."/>
            <person name="Rohde M."/>
            <person name="Galperin M.Y."/>
            <person name="Jogler C."/>
        </authorList>
    </citation>
    <scope>NUCLEOTIDE SEQUENCE [LARGE SCALE GENOMIC DNA]</scope>
    <source>
        <strain evidence="7 8">KS4</strain>
    </source>
</reference>
<comment type="function">
    <text evidence="5">One of two assembly initiator proteins, it binds directly to the 5'-end of the 23S rRNA, where it nucleates assembly of the 50S subunit.</text>
</comment>
<sequence>MARHVRKGDEVKVNAGSDKGKIAKILRVIPEQDRVIVEGVNVRKKHLKPTQTNPQGGTIEKEMPIHISNVQPVDGNKKATRVRFVKKDDGSKIRVAASTGEQIGPELKKAKK</sequence>
<dbReference type="GO" id="GO:1990904">
    <property type="term" value="C:ribonucleoprotein complex"/>
    <property type="evidence" value="ECO:0007669"/>
    <property type="project" value="UniProtKB-KW"/>
</dbReference>
<dbReference type="RefSeq" id="WP_145076344.1">
    <property type="nucleotide sequence ID" value="NZ_CP036425.1"/>
</dbReference>
<proteinExistence type="inferred from homology"/>
<evidence type="ECO:0000256" key="4">
    <source>
        <dbReference type="ARBA" id="ARBA00035206"/>
    </source>
</evidence>